<keyword evidence="2" id="KW-0472">Membrane</keyword>
<keyword evidence="4" id="KW-1185">Reference proteome</keyword>
<proteinExistence type="predicted"/>
<feature type="compositionally biased region" description="Basic and acidic residues" evidence="1">
    <location>
        <begin position="581"/>
        <end position="592"/>
    </location>
</feature>
<feature type="region of interest" description="Disordered" evidence="1">
    <location>
        <begin position="581"/>
        <end position="641"/>
    </location>
</feature>
<dbReference type="Proteomes" id="UP001218218">
    <property type="component" value="Unassembled WGS sequence"/>
</dbReference>
<evidence type="ECO:0000256" key="1">
    <source>
        <dbReference type="SAM" id="MobiDB-lite"/>
    </source>
</evidence>
<dbReference type="EMBL" id="JARIHO010000073">
    <property type="protein sequence ID" value="KAJ7312272.1"/>
    <property type="molecule type" value="Genomic_DNA"/>
</dbReference>
<reference evidence="3" key="1">
    <citation type="submission" date="2023-03" db="EMBL/GenBank/DDBJ databases">
        <title>Massive genome expansion in bonnet fungi (Mycena s.s.) driven by repeated elements and novel gene families across ecological guilds.</title>
        <authorList>
            <consortium name="Lawrence Berkeley National Laboratory"/>
            <person name="Harder C.B."/>
            <person name="Miyauchi S."/>
            <person name="Viragh M."/>
            <person name="Kuo A."/>
            <person name="Thoen E."/>
            <person name="Andreopoulos B."/>
            <person name="Lu D."/>
            <person name="Skrede I."/>
            <person name="Drula E."/>
            <person name="Henrissat B."/>
            <person name="Morin E."/>
            <person name="Kohler A."/>
            <person name="Barry K."/>
            <person name="LaButti K."/>
            <person name="Morin E."/>
            <person name="Salamov A."/>
            <person name="Lipzen A."/>
            <person name="Mereny Z."/>
            <person name="Hegedus B."/>
            <person name="Baldrian P."/>
            <person name="Stursova M."/>
            <person name="Weitz H."/>
            <person name="Taylor A."/>
            <person name="Grigoriev I.V."/>
            <person name="Nagy L.G."/>
            <person name="Martin F."/>
            <person name="Kauserud H."/>
        </authorList>
    </citation>
    <scope>NUCLEOTIDE SEQUENCE</scope>
    <source>
        <strain evidence="3">CBHHK002</strain>
    </source>
</reference>
<feature type="region of interest" description="Disordered" evidence="1">
    <location>
        <begin position="188"/>
        <end position="217"/>
    </location>
</feature>
<comment type="caution">
    <text evidence="3">The sequence shown here is derived from an EMBL/GenBank/DDBJ whole genome shotgun (WGS) entry which is preliminary data.</text>
</comment>
<evidence type="ECO:0000313" key="3">
    <source>
        <dbReference type="EMBL" id="KAJ7312272.1"/>
    </source>
</evidence>
<gene>
    <name evidence="3" type="ORF">DFH08DRAFT_943676</name>
</gene>
<keyword evidence="2" id="KW-0812">Transmembrane</keyword>
<feature type="compositionally biased region" description="Basic and acidic residues" evidence="1">
    <location>
        <begin position="201"/>
        <end position="210"/>
    </location>
</feature>
<protein>
    <submittedName>
        <fullName evidence="3">Uncharacterized protein</fullName>
    </submittedName>
</protein>
<feature type="transmembrane region" description="Helical" evidence="2">
    <location>
        <begin position="693"/>
        <end position="710"/>
    </location>
</feature>
<name>A0AAD7ECQ7_9AGAR</name>
<evidence type="ECO:0000313" key="4">
    <source>
        <dbReference type="Proteomes" id="UP001218218"/>
    </source>
</evidence>
<sequence>MVTGGSPNNENSKLYRRYHPGSPLAVAGGHRWLPAAIGGYWWTLFSNVYHQNHRTPPITTGNQRLLPSCPPTNSTGFRCIPLENSGQSGEAFQVHMKFGKRRTSINSTDTEFRQIPMFLAGTRWGLLLSDRPLDKKLLAELKSIASAMGLEPGDLKKLKILASIRAHIKSVPEIADDPRFLPLFSHRTAPGVGGKTSTGKAAEEAVESAKPKQVATGANKALLSSGVKTDPPPQYKMLFSGARNEKQATADASDLSDTTGDESCPPTPSPAPKPESNTEFIKQKIERKHGMSGVVRVNFFDQSNHSAAPRQVLVDDFPIDVAVSVDGTKKFITLLSDLIPAAIQNDSPIKERGGRLYRPNVRHEASHHHIGKIDAVLSGTAKPLFTRWLDDNEVAGVEVTQPLNGDAGSTQPMIERLEFTGAGSDVPLDIANNCAMRNPFHLNTPAGLRERFAAFLHQQIKEAVDGIPDYKLEWARCSFAGQMRERYMLQRAIFEFLTGWGRTGGGFTVPKGYQELDGVSFKKDFVYEVLNIKSSSASDTDKWFSPNMLENAPAAKEWVATGGGTHDDRFNKMKSARFKEYLREDHRDEHTARGSGKSSRRRRSSISTSPGPSRKHRRSDDDTEEDRQRRGGRNGKRLTSQDLDWERAAGSNWDGDDKLITSWSPIPTMTATVRDLILILEAFFPGDLALQQALYLLGVILSLYPLFRLHRNQQRQPPRRARTAWLSSIRDLLVAAFQPEDAEFSIWASGLDRSGEYADYISDDLGGLRFKYNPNIATTGKAPVCVASR</sequence>
<dbReference type="AlphaFoldDB" id="A0AAD7ECQ7"/>
<feature type="region of interest" description="Disordered" evidence="1">
    <location>
        <begin position="246"/>
        <end position="277"/>
    </location>
</feature>
<keyword evidence="2" id="KW-1133">Transmembrane helix</keyword>
<accession>A0AAD7ECQ7</accession>
<organism evidence="3 4">
    <name type="scientific">Mycena albidolilacea</name>
    <dbReference type="NCBI Taxonomy" id="1033008"/>
    <lineage>
        <taxon>Eukaryota</taxon>
        <taxon>Fungi</taxon>
        <taxon>Dikarya</taxon>
        <taxon>Basidiomycota</taxon>
        <taxon>Agaricomycotina</taxon>
        <taxon>Agaricomycetes</taxon>
        <taxon>Agaricomycetidae</taxon>
        <taxon>Agaricales</taxon>
        <taxon>Marasmiineae</taxon>
        <taxon>Mycenaceae</taxon>
        <taxon>Mycena</taxon>
    </lineage>
</organism>
<evidence type="ECO:0000256" key="2">
    <source>
        <dbReference type="SAM" id="Phobius"/>
    </source>
</evidence>